<evidence type="ECO:0000256" key="8">
    <source>
        <dbReference type="SAM" id="MobiDB-lite"/>
    </source>
</evidence>
<dbReference type="EMBL" id="KV878209">
    <property type="protein sequence ID" value="OJJ41117.1"/>
    <property type="molecule type" value="Genomic_DNA"/>
</dbReference>
<feature type="domain" description="GOLD" evidence="10">
    <location>
        <begin position="97"/>
        <end position="198"/>
    </location>
</feature>
<evidence type="ECO:0000259" key="10">
    <source>
        <dbReference type="PROSITE" id="PS50866"/>
    </source>
</evidence>
<evidence type="ECO:0000256" key="6">
    <source>
        <dbReference type="ARBA" id="ARBA00023136"/>
    </source>
</evidence>
<keyword evidence="4" id="KW-0732">Signal</keyword>
<keyword evidence="3 7" id="KW-0812">Transmembrane</keyword>
<evidence type="ECO:0000256" key="9">
    <source>
        <dbReference type="SAM" id="Phobius"/>
    </source>
</evidence>
<comment type="subcellular location">
    <subcellularLocation>
        <location evidence="1 7">Membrane</location>
        <topology evidence="1 7">Single-pass type I membrane protein</topology>
    </subcellularLocation>
</comment>
<sequence length="288" mass="32319">MKRHRPGDSRQDLEVRRSVGARSSQTTRPYGRIVNITRRTTPLIDPQPGPQKKKTTIVMAPSRSSASWLSSALAVFAFFTLAIPANALYFYMDGQQTKCFFEELPKDTLVVGHYSTEVINSQASGYSVDANLNMKITVDEIFDNDHRVVSKRDGHSGRFTFSAADAGQHKICLTPDTHAATSGWLGGPPAGVKVNLDMAIGETSKIETEDKGKMQDIVQKVKDLNGRLQDIRREQVFQREREAEFRDQSEATNSRVVRWTIMQLVVLSAACAWQLSHLRSFFIKQKLT</sequence>
<feature type="transmembrane region" description="Helical" evidence="9">
    <location>
        <begin position="68"/>
        <end position="92"/>
    </location>
</feature>
<keyword evidence="12" id="KW-1185">Reference proteome</keyword>
<evidence type="ECO:0000256" key="1">
    <source>
        <dbReference type="ARBA" id="ARBA00004479"/>
    </source>
</evidence>
<keyword evidence="5 9" id="KW-1133">Transmembrane helix</keyword>
<dbReference type="InterPro" id="IPR009038">
    <property type="entry name" value="GOLD_dom"/>
</dbReference>
<dbReference type="STRING" id="1073089.A0A1L9S1R7"/>
<dbReference type="RefSeq" id="XP_040694793.1">
    <property type="nucleotide sequence ID" value="XM_040830113.1"/>
</dbReference>
<gene>
    <name evidence="11" type="ORF">ASPWEDRAFT_167149</name>
</gene>
<reference evidence="12" key="1">
    <citation type="journal article" date="2017" name="Genome Biol.">
        <title>Comparative genomics reveals high biological diversity and specific adaptations in the industrially and medically important fungal genus Aspergillus.</title>
        <authorList>
            <person name="de Vries R.P."/>
            <person name="Riley R."/>
            <person name="Wiebenga A."/>
            <person name="Aguilar-Osorio G."/>
            <person name="Amillis S."/>
            <person name="Uchima C.A."/>
            <person name="Anderluh G."/>
            <person name="Asadollahi M."/>
            <person name="Askin M."/>
            <person name="Barry K."/>
            <person name="Battaglia E."/>
            <person name="Bayram O."/>
            <person name="Benocci T."/>
            <person name="Braus-Stromeyer S.A."/>
            <person name="Caldana C."/>
            <person name="Canovas D."/>
            <person name="Cerqueira G.C."/>
            <person name="Chen F."/>
            <person name="Chen W."/>
            <person name="Choi C."/>
            <person name="Clum A."/>
            <person name="Dos Santos R.A."/>
            <person name="Damasio A.R."/>
            <person name="Diallinas G."/>
            <person name="Emri T."/>
            <person name="Fekete E."/>
            <person name="Flipphi M."/>
            <person name="Freyberg S."/>
            <person name="Gallo A."/>
            <person name="Gournas C."/>
            <person name="Habgood R."/>
            <person name="Hainaut M."/>
            <person name="Harispe M.L."/>
            <person name="Henrissat B."/>
            <person name="Hilden K.S."/>
            <person name="Hope R."/>
            <person name="Hossain A."/>
            <person name="Karabika E."/>
            <person name="Karaffa L."/>
            <person name="Karanyi Z."/>
            <person name="Krasevec N."/>
            <person name="Kuo A."/>
            <person name="Kusch H."/>
            <person name="LaButti K."/>
            <person name="Lagendijk E.L."/>
            <person name="Lapidus A."/>
            <person name="Levasseur A."/>
            <person name="Lindquist E."/>
            <person name="Lipzen A."/>
            <person name="Logrieco A.F."/>
            <person name="MacCabe A."/>
            <person name="Maekelae M.R."/>
            <person name="Malavazi I."/>
            <person name="Melin P."/>
            <person name="Meyer V."/>
            <person name="Mielnichuk N."/>
            <person name="Miskei M."/>
            <person name="Molnar A.P."/>
            <person name="Mule G."/>
            <person name="Ngan C.Y."/>
            <person name="Orejas M."/>
            <person name="Orosz E."/>
            <person name="Ouedraogo J.P."/>
            <person name="Overkamp K.M."/>
            <person name="Park H.-S."/>
            <person name="Perrone G."/>
            <person name="Piumi F."/>
            <person name="Punt P.J."/>
            <person name="Ram A.F."/>
            <person name="Ramon A."/>
            <person name="Rauscher S."/>
            <person name="Record E."/>
            <person name="Riano-Pachon D.M."/>
            <person name="Robert V."/>
            <person name="Roehrig J."/>
            <person name="Ruller R."/>
            <person name="Salamov A."/>
            <person name="Salih N.S."/>
            <person name="Samson R.A."/>
            <person name="Sandor E."/>
            <person name="Sanguinetti M."/>
            <person name="Schuetze T."/>
            <person name="Sepcic K."/>
            <person name="Shelest E."/>
            <person name="Sherlock G."/>
            <person name="Sophianopoulou V."/>
            <person name="Squina F.M."/>
            <person name="Sun H."/>
            <person name="Susca A."/>
            <person name="Todd R.B."/>
            <person name="Tsang A."/>
            <person name="Unkles S.E."/>
            <person name="van de Wiele N."/>
            <person name="van Rossen-Uffink D."/>
            <person name="Oliveira J.V."/>
            <person name="Vesth T.C."/>
            <person name="Visser J."/>
            <person name="Yu J.-H."/>
            <person name="Zhou M."/>
            <person name="Andersen M.R."/>
            <person name="Archer D.B."/>
            <person name="Baker S.E."/>
            <person name="Benoit I."/>
            <person name="Brakhage A.A."/>
            <person name="Braus G.H."/>
            <person name="Fischer R."/>
            <person name="Frisvad J.C."/>
            <person name="Goldman G.H."/>
            <person name="Houbraken J."/>
            <person name="Oakley B."/>
            <person name="Pocsi I."/>
            <person name="Scazzocchio C."/>
            <person name="Seiboth B."/>
            <person name="vanKuyk P.A."/>
            <person name="Wortman J."/>
            <person name="Dyer P.S."/>
            <person name="Grigoriev I.V."/>
        </authorList>
    </citation>
    <scope>NUCLEOTIDE SEQUENCE [LARGE SCALE GENOMIC DNA]</scope>
    <source>
        <strain evidence="12">DTO 134E9</strain>
    </source>
</reference>
<dbReference type="Pfam" id="PF01105">
    <property type="entry name" value="EMP24_GP25L"/>
    <property type="match status" value="1"/>
</dbReference>
<dbReference type="Proteomes" id="UP000184383">
    <property type="component" value="Unassembled WGS sequence"/>
</dbReference>
<dbReference type="OrthoDB" id="3427at2759"/>
<dbReference type="InterPro" id="IPR015720">
    <property type="entry name" value="Emp24-like"/>
</dbReference>
<dbReference type="GeneID" id="63745961"/>
<evidence type="ECO:0000256" key="7">
    <source>
        <dbReference type="RuleBase" id="RU003827"/>
    </source>
</evidence>
<dbReference type="GO" id="GO:0016020">
    <property type="term" value="C:membrane"/>
    <property type="evidence" value="ECO:0007669"/>
    <property type="project" value="UniProtKB-SubCell"/>
</dbReference>
<comment type="similarity">
    <text evidence="2 7">Belongs to the EMP24/GP25L family.</text>
</comment>
<dbReference type="PROSITE" id="PS50866">
    <property type="entry name" value="GOLD"/>
    <property type="match status" value="1"/>
</dbReference>
<dbReference type="SMART" id="SM01190">
    <property type="entry name" value="EMP24_GP25L"/>
    <property type="match status" value="1"/>
</dbReference>
<evidence type="ECO:0000256" key="4">
    <source>
        <dbReference type="ARBA" id="ARBA00022729"/>
    </source>
</evidence>
<evidence type="ECO:0000256" key="2">
    <source>
        <dbReference type="ARBA" id="ARBA00007104"/>
    </source>
</evidence>
<proteinExistence type="inferred from homology"/>
<accession>A0A1L9S1R7</accession>
<feature type="compositionally biased region" description="Basic and acidic residues" evidence="8">
    <location>
        <begin position="1"/>
        <end position="17"/>
    </location>
</feature>
<dbReference type="VEuPathDB" id="FungiDB:ASPWEDRAFT_167149"/>
<name>A0A1L9S1R7_ASPWE</name>
<organism evidence="11 12">
    <name type="scientific">Aspergillus wentii DTO 134E9</name>
    <dbReference type="NCBI Taxonomy" id="1073089"/>
    <lineage>
        <taxon>Eukaryota</taxon>
        <taxon>Fungi</taxon>
        <taxon>Dikarya</taxon>
        <taxon>Ascomycota</taxon>
        <taxon>Pezizomycotina</taxon>
        <taxon>Eurotiomycetes</taxon>
        <taxon>Eurotiomycetidae</taxon>
        <taxon>Eurotiales</taxon>
        <taxon>Aspergillaceae</taxon>
        <taxon>Aspergillus</taxon>
        <taxon>Aspergillus subgen. Cremei</taxon>
    </lineage>
</organism>
<evidence type="ECO:0000313" key="11">
    <source>
        <dbReference type="EMBL" id="OJJ41117.1"/>
    </source>
</evidence>
<protein>
    <recommendedName>
        <fullName evidence="10">GOLD domain-containing protein</fullName>
    </recommendedName>
</protein>
<evidence type="ECO:0000313" key="12">
    <source>
        <dbReference type="Proteomes" id="UP000184383"/>
    </source>
</evidence>
<evidence type="ECO:0000256" key="3">
    <source>
        <dbReference type="ARBA" id="ARBA00022692"/>
    </source>
</evidence>
<evidence type="ECO:0000256" key="5">
    <source>
        <dbReference type="ARBA" id="ARBA00022989"/>
    </source>
</evidence>
<feature type="region of interest" description="Disordered" evidence="8">
    <location>
        <begin position="1"/>
        <end position="29"/>
    </location>
</feature>
<dbReference type="AlphaFoldDB" id="A0A1L9S1R7"/>
<dbReference type="PANTHER" id="PTHR22811">
    <property type="entry name" value="TRANSMEMBRANE EMP24 DOMAIN-CONTAINING PROTEIN"/>
    <property type="match status" value="1"/>
</dbReference>
<keyword evidence="6 9" id="KW-0472">Membrane</keyword>